<feature type="repeat" description="TPR" evidence="3">
    <location>
        <begin position="626"/>
        <end position="659"/>
    </location>
</feature>
<gene>
    <name evidence="5" type="ORF">PSON_ATCC_30995.1.T0550149</name>
</gene>
<dbReference type="PANTHER" id="PTHR44858:SF1">
    <property type="entry name" value="UDP-N-ACETYLGLUCOSAMINE--PEPTIDE N-ACETYLGLUCOSAMINYLTRANSFERASE SPINDLY-RELATED"/>
    <property type="match status" value="1"/>
</dbReference>
<keyword evidence="1" id="KW-0677">Repeat</keyword>
<proteinExistence type="predicted"/>
<keyword evidence="6" id="KW-1185">Reference proteome</keyword>
<organism evidence="5 6">
    <name type="scientific">Paramecium sonneborni</name>
    <dbReference type="NCBI Taxonomy" id="65129"/>
    <lineage>
        <taxon>Eukaryota</taxon>
        <taxon>Sar</taxon>
        <taxon>Alveolata</taxon>
        <taxon>Ciliophora</taxon>
        <taxon>Intramacronucleata</taxon>
        <taxon>Oligohymenophorea</taxon>
        <taxon>Peniculida</taxon>
        <taxon>Parameciidae</taxon>
        <taxon>Paramecium</taxon>
    </lineage>
</organism>
<dbReference type="SMART" id="SM00028">
    <property type="entry name" value="TPR"/>
    <property type="match status" value="9"/>
</dbReference>
<name>A0A8S1NI96_9CILI</name>
<evidence type="ECO:0000313" key="6">
    <source>
        <dbReference type="Proteomes" id="UP000692954"/>
    </source>
</evidence>
<dbReference type="Proteomes" id="UP000692954">
    <property type="component" value="Unassembled WGS sequence"/>
</dbReference>
<dbReference type="AlphaFoldDB" id="A0A8S1NI96"/>
<evidence type="ECO:0000256" key="2">
    <source>
        <dbReference type="ARBA" id="ARBA00022803"/>
    </source>
</evidence>
<dbReference type="Pfam" id="PF13181">
    <property type="entry name" value="TPR_8"/>
    <property type="match status" value="1"/>
</dbReference>
<keyword evidence="2 3" id="KW-0802">TPR repeat</keyword>
<dbReference type="InterPro" id="IPR019734">
    <property type="entry name" value="TPR_rpt"/>
</dbReference>
<dbReference type="InterPro" id="IPR050498">
    <property type="entry name" value="Ycf3"/>
</dbReference>
<evidence type="ECO:0000313" key="5">
    <source>
        <dbReference type="EMBL" id="CAD8090106.1"/>
    </source>
</evidence>
<dbReference type="PANTHER" id="PTHR44858">
    <property type="entry name" value="TETRATRICOPEPTIDE REPEAT PROTEIN 6"/>
    <property type="match status" value="1"/>
</dbReference>
<feature type="region of interest" description="Disordered" evidence="4">
    <location>
        <begin position="45"/>
        <end position="64"/>
    </location>
</feature>
<evidence type="ECO:0000256" key="3">
    <source>
        <dbReference type="PROSITE-ProRule" id="PRU00339"/>
    </source>
</evidence>
<reference evidence="5" key="1">
    <citation type="submission" date="2021-01" db="EMBL/GenBank/DDBJ databases">
        <authorList>
            <consortium name="Genoscope - CEA"/>
            <person name="William W."/>
        </authorList>
    </citation>
    <scope>NUCLEOTIDE SEQUENCE</scope>
</reference>
<evidence type="ECO:0008006" key="7">
    <source>
        <dbReference type="Google" id="ProtNLM"/>
    </source>
</evidence>
<dbReference type="OrthoDB" id="289098at2759"/>
<evidence type="ECO:0000256" key="1">
    <source>
        <dbReference type="ARBA" id="ARBA00022737"/>
    </source>
</evidence>
<feature type="compositionally biased region" description="Low complexity" evidence="4">
    <location>
        <begin position="55"/>
        <end position="64"/>
    </location>
</feature>
<comment type="caution">
    <text evidence="5">The sequence shown here is derived from an EMBL/GenBank/DDBJ whole genome shotgun (WGS) entry which is preliminary data.</text>
</comment>
<evidence type="ECO:0000256" key="4">
    <source>
        <dbReference type="SAM" id="MobiDB-lite"/>
    </source>
</evidence>
<accession>A0A8S1NI96</accession>
<sequence>MIVKKSISPKRKSLTPSMCEGRQYQQILRNSNLKTESLDNRYVYSRKDDSKKKQQNNMNSKNNKYIQNHKISLNGSYNLKNLKTIQISTRKLSLQNKTMISSTTSDNHQIQKYFPHTITIALQNCERLIKEQKLQEAMRELDEIDNSNINQEYQSQIAYLKGMINMQYQLYDKAIINFQRCIQQGDFNGNSVVLLSIALGKIGNYNEGIIILKDFLSKNYTRQSPVYYDAIIQKGKLLMKLKKFKLAMNDFMLASALEKDMNLYKGNLGKGDCLRLCGKYFEALMIYEGLPESQQVLIRKVYCLLELKQFDKGIETINKILIKDSSSSQALLLKGQIQKKQGQINEAILSFEQSLTQNNSRKAVTQSLLEIAKIKIEQKDFYSAYYTLQRDDHLEVNKTVLIDLKQFTEGVIFLMKRKYKEAIIILTELIKTVQLGQFVNKIIFLYRAYGFICVNKYQKALQDFNYTENVYPLDSPSLYNKLICEGIVMSQQNQFKQAQSFFKKASQLYPGKMEPHLYKALTLIQFVNIHQPNEKDKYIKIALKHLDKAVTLNDSNSNLLYHRGIIRFYFGQLELALQDLTTAIENTDVRNSKILYARGLVRACLNNPQQALKDFTISIDWDPKFSSLYLNRAKVFTQLRDRNQAFNDLQTYISLKPKDPQIYLWAGNLLFFMGAHQSAIKTYSHSSDIQNNLQLLNSRALCFIIQKEYNQALIDLSRIYQLTADERWYIDKECLGALHMAITKITYESEEISINNCIQNTQKQTNFRLASQILKSIIKLDNEGYLFMKSDLIFYRGVMKFYQGNYTKAIDNWNKSFQQKQQKRLFTNLSNQSSSSEQFERTFTELEDLEFQDLTYNFYEYYYNIAVATILNNNYSEGNHILEDFANQLPQSFSSKFHYFIDAIKAQKMQSVFIFPHNNRLSQSFPQFKVGNAETRLSFGFPKLPSPCMNPEFDQELLQSIQSTDVENKPEAPWIKKNLDGVIFTENIQHFELDFISETQISLFHQSQEDLEEEIDNNSLGLKKSTPYISN</sequence>
<dbReference type="PROSITE" id="PS50005">
    <property type="entry name" value="TPR"/>
    <property type="match status" value="1"/>
</dbReference>
<protein>
    <recommendedName>
        <fullName evidence="7">Tetratricopeptide repeat protein</fullName>
    </recommendedName>
</protein>
<dbReference type="EMBL" id="CAJJDN010000055">
    <property type="protein sequence ID" value="CAD8090106.1"/>
    <property type="molecule type" value="Genomic_DNA"/>
</dbReference>